<reference evidence="2" key="1">
    <citation type="submission" date="2024-04" db="EMBL/GenBank/DDBJ databases">
        <authorList>
            <consortium name="Molecular Ecology Group"/>
        </authorList>
    </citation>
    <scope>NUCLEOTIDE SEQUENCE</scope>
</reference>
<dbReference type="PROSITE" id="PS50853">
    <property type="entry name" value="FN3"/>
    <property type="match status" value="1"/>
</dbReference>
<feature type="domain" description="Fibronectin type-III" evidence="1">
    <location>
        <begin position="1"/>
        <end position="70"/>
    </location>
</feature>
<dbReference type="SUPFAM" id="SSF49265">
    <property type="entry name" value="Fibronectin type III"/>
    <property type="match status" value="1"/>
</dbReference>
<dbReference type="Gene3D" id="2.60.40.10">
    <property type="entry name" value="Immunoglobulins"/>
    <property type="match status" value="1"/>
</dbReference>
<dbReference type="InterPro" id="IPR036116">
    <property type="entry name" value="FN3_sf"/>
</dbReference>
<gene>
    <name evidence="2" type="ORF">LPLAT_LOCUS10687</name>
</gene>
<proteinExistence type="predicted"/>
<dbReference type="Proteomes" id="UP001497644">
    <property type="component" value="Chromosome 6"/>
</dbReference>
<dbReference type="AlphaFoldDB" id="A0AAV2NZG8"/>
<dbReference type="CDD" id="cd00063">
    <property type="entry name" value="FN3"/>
    <property type="match status" value="1"/>
</dbReference>
<protein>
    <recommendedName>
        <fullName evidence="1">Fibronectin type-III domain-containing protein</fullName>
    </recommendedName>
</protein>
<keyword evidence="3" id="KW-1185">Reference proteome</keyword>
<name>A0AAV2NZG8_9HYME</name>
<dbReference type="InterPro" id="IPR013783">
    <property type="entry name" value="Ig-like_fold"/>
</dbReference>
<accession>A0AAV2NZG8</accession>
<dbReference type="Pfam" id="PF00041">
    <property type="entry name" value="fn3"/>
    <property type="match status" value="1"/>
</dbReference>
<dbReference type="Gene3D" id="2.120.10.30">
    <property type="entry name" value="TolB, C-terminal domain"/>
    <property type="match status" value="1"/>
</dbReference>
<dbReference type="EMBL" id="OZ034829">
    <property type="protein sequence ID" value="CAL1685126.1"/>
    <property type="molecule type" value="Genomic_DNA"/>
</dbReference>
<sequence length="256" mass="30009">MIQKYWIQYWFSENLETIQISVDISPAKILQHKMYDLKPDTMYYFKVQAYNEVGAGPYTKFINLSTTNENPVPLLLLYSLSGMDVLDIDLQIQFVLNENYNYIGIVYSALKYKIYGITRKMELMIWDLNLSAIATKPNFTKIVDLDGLPRSLCIDWVARNLYWIEYKTRTIMKLDLTLLQMGIVKYDKIRKTDWPLSNLNVLPSKGYLYWSEHNFETMHIMQSDLDGKNMKPLSNIENNECSCLFKESILSLIKGI</sequence>
<dbReference type="InterPro" id="IPR011042">
    <property type="entry name" value="6-blade_b-propeller_TolB-like"/>
</dbReference>
<dbReference type="SUPFAM" id="SSF63825">
    <property type="entry name" value="YWTD domain"/>
    <property type="match status" value="1"/>
</dbReference>
<organism evidence="2 3">
    <name type="scientific">Lasius platythorax</name>
    <dbReference type="NCBI Taxonomy" id="488582"/>
    <lineage>
        <taxon>Eukaryota</taxon>
        <taxon>Metazoa</taxon>
        <taxon>Ecdysozoa</taxon>
        <taxon>Arthropoda</taxon>
        <taxon>Hexapoda</taxon>
        <taxon>Insecta</taxon>
        <taxon>Pterygota</taxon>
        <taxon>Neoptera</taxon>
        <taxon>Endopterygota</taxon>
        <taxon>Hymenoptera</taxon>
        <taxon>Apocrita</taxon>
        <taxon>Aculeata</taxon>
        <taxon>Formicoidea</taxon>
        <taxon>Formicidae</taxon>
        <taxon>Formicinae</taxon>
        <taxon>Lasius</taxon>
        <taxon>Lasius</taxon>
    </lineage>
</organism>
<evidence type="ECO:0000313" key="2">
    <source>
        <dbReference type="EMBL" id="CAL1685126.1"/>
    </source>
</evidence>
<dbReference type="InterPro" id="IPR003961">
    <property type="entry name" value="FN3_dom"/>
</dbReference>
<evidence type="ECO:0000313" key="3">
    <source>
        <dbReference type="Proteomes" id="UP001497644"/>
    </source>
</evidence>
<evidence type="ECO:0000259" key="1">
    <source>
        <dbReference type="PROSITE" id="PS50853"/>
    </source>
</evidence>